<proteinExistence type="predicted"/>
<feature type="chain" id="PRO_5037142095" description="Twin-arginine translocation pathway signal" evidence="1">
    <location>
        <begin position="28"/>
        <end position="81"/>
    </location>
</feature>
<dbReference type="RefSeq" id="WP_209376558.1">
    <property type="nucleotide sequence ID" value="NZ_JAGIZA010000021.1"/>
</dbReference>
<evidence type="ECO:0000256" key="1">
    <source>
        <dbReference type="SAM" id="SignalP"/>
    </source>
</evidence>
<protein>
    <recommendedName>
        <fullName evidence="4">Twin-arginine translocation pathway signal</fullName>
    </recommendedName>
</protein>
<comment type="caution">
    <text evidence="2">The sequence shown here is derived from an EMBL/GenBank/DDBJ whole genome shotgun (WGS) entry which is preliminary data.</text>
</comment>
<keyword evidence="1" id="KW-0732">Signal</keyword>
<dbReference type="EMBL" id="JAGIZA010000021">
    <property type="protein sequence ID" value="MBP0495760.1"/>
    <property type="molecule type" value="Genomic_DNA"/>
</dbReference>
<organism evidence="2 3">
    <name type="scientific">Roseomonas indoligenes</name>
    <dbReference type="NCBI Taxonomy" id="2820811"/>
    <lineage>
        <taxon>Bacteria</taxon>
        <taxon>Pseudomonadati</taxon>
        <taxon>Pseudomonadota</taxon>
        <taxon>Alphaproteobacteria</taxon>
        <taxon>Acetobacterales</taxon>
        <taxon>Roseomonadaceae</taxon>
        <taxon>Roseomonas</taxon>
    </lineage>
</organism>
<reference evidence="2" key="1">
    <citation type="submission" date="2021-03" db="EMBL/GenBank/DDBJ databases">
        <authorList>
            <person name="So Y."/>
        </authorList>
    </citation>
    <scope>NUCLEOTIDE SEQUENCE</scope>
    <source>
        <strain evidence="2">SG15</strain>
    </source>
</reference>
<evidence type="ECO:0008006" key="4">
    <source>
        <dbReference type="Google" id="ProtNLM"/>
    </source>
</evidence>
<feature type="signal peptide" evidence="1">
    <location>
        <begin position="1"/>
        <end position="27"/>
    </location>
</feature>
<gene>
    <name evidence="2" type="ORF">J5Y10_23450</name>
</gene>
<name>A0A940S8B9_9PROT</name>
<dbReference type="PROSITE" id="PS51257">
    <property type="entry name" value="PROKAR_LIPOPROTEIN"/>
    <property type="match status" value="1"/>
</dbReference>
<evidence type="ECO:0000313" key="2">
    <source>
        <dbReference type="EMBL" id="MBP0495760.1"/>
    </source>
</evidence>
<keyword evidence="3" id="KW-1185">Reference proteome</keyword>
<dbReference type="AlphaFoldDB" id="A0A940S8B9"/>
<sequence>MTRRGSLSLASAAALTGLAALTGCAVAQEPWPNLNDAEAQLRGALESLNRAPNRFGGHKAEAERLIRGALAEIETAKQSFR</sequence>
<dbReference type="Proteomes" id="UP000677537">
    <property type="component" value="Unassembled WGS sequence"/>
</dbReference>
<accession>A0A940S8B9</accession>
<evidence type="ECO:0000313" key="3">
    <source>
        <dbReference type="Proteomes" id="UP000677537"/>
    </source>
</evidence>